<comment type="caution">
    <text evidence="1">The sequence shown here is derived from an EMBL/GenBank/DDBJ whole genome shotgun (WGS) entry which is preliminary data.</text>
</comment>
<protein>
    <submittedName>
        <fullName evidence="1">Uncharacterized protein</fullName>
    </submittedName>
</protein>
<dbReference type="Proteomes" id="UP001049176">
    <property type="component" value="Chromosome 4"/>
</dbReference>
<evidence type="ECO:0000313" key="1">
    <source>
        <dbReference type="EMBL" id="KAG7094186.1"/>
    </source>
</evidence>
<dbReference type="AlphaFoldDB" id="A0A9P7UVB8"/>
<proteinExistence type="predicted"/>
<dbReference type="EMBL" id="CM032184">
    <property type="protein sequence ID" value="KAG7094186.1"/>
    <property type="molecule type" value="Genomic_DNA"/>
</dbReference>
<accession>A0A9P7UVB8</accession>
<keyword evidence="2" id="KW-1185">Reference proteome</keyword>
<gene>
    <name evidence="1" type="ORF">E1B28_007793</name>
</gene>
<organism evidence="1 2">
    <name type="scientific">Marasmius oreades</name>
    <name type="common">fairy-ring Marasmius</name>
    <dbReference type="NCBI Taxonomy" id="181124"/>
    <lineage>
        <taxon>Eukaryota</taxon>
        <taxon>Fungi</taxon>
        <taxon>Dikarya</taxon>
        <taxon>Basidiomycota</taxon>
        <taxon>Agaricomycotina</taxon>
        <taxon>Agaricomycetes</taxon>
        <taxon>Agaricomycetidae</taxon>
        <taxon>Agaricales</taxon>
        <taxon>Marasmiineae</taxon>
        <taxon>Marasmiaceae</taxon>
        <taxon>Marasmius</taxon>
    </lineage>
</organism>
<dbReference type="Gene3D" id="3.40.140.10">
    <property type="entry name" value="Cytidine Deaminase, domain 2"/>
    <property type="match status" value="1"/>
</dbReference>
<dbReference type="GeneID" id="66076869"/>
<sequence length="66" mass="7405">MVIHARSGVRYKIVGMMQGNYRHDHGYSFALPVQGNETRGNAGSEEAEYIVQYFTGSERVLENAIV</sequence>
<dbReference type="RefSeq" id="XP_043010656.1">
    <property type="nucleotide sequence ID" value="XM_043152570.1"/>
</dbReference>
<reference evidence="1" key="1">
    <citation type="journal article" date="2021" name="Genome Biol. Evol.">
        <title>The assembled and annotated genome of the fairy-ring fungus Marasmius oreades.</title>
        <authorList>
            <person name="Hiltunen M."/>
            <person name="Ament-Velasquez S.L."/>
            <person name="Johannesson H."/>
        </authorList>
    </citation>
    <scope>NUCLEOTIDE SEQUENCE</scope>
    <source>
        <strain evidence="1">03SP1</strain>
    </source>
</reference>
<dbReference type="OrthoDB" id="605656at2759"/>
<name>A0A9P7UVB8_9AGAR</name>
<evidence type="ECO:0000313" key="2">
    <source>
        <dbReference type="Proteomes" id="UP001049176"/>
    </source>
</evidence>
<dbReference type="KEGG" id="more:E1B28_007793"/>